<dbReference type="GeneID" id="77729199"/>
<keyword evidence="3" id="KW-1185">Reference proteome</keyword>
<feature type="compositionally biased region" description="Acidic residues" evidence="1">
    <location>
        <begin position="630"/>
        <end position="640"/>
    </location>
</feature>
<feature type="compositionally biased region" description="Polar residues" evidence="1">
    <location>
        <begin position="120"/>
        <end position="145"/>
    </location>
</feature>
<feature type="region of interest" description="Disordered" evidence="1">
    <location>
        <begin position="548"/>
        <end position="733"/>
    </location>
</feature>
<organism evidence="2 3">
    <name type="scientific">Dioszegia hungarica</name>
    <dbReference type="NCBI Taxonomy" id="4972"/>
    <lineage>
        <taxon>Eukaryota</taxon>
        <taxon>Fungi</taxon>
        <taxon>Dikarya</taxon>
        <taxon>Basidiomycota</taxon>
        <taxon>Agaricomycotina</taxon>
        <taxon>Tremellomycetes</taxon>
        <taxon>Tremellales</taxon>
        <taxon>Bulleribasidiaceae</taxon>
        <taxon>Dioszegia</taxon>
    </lineage>
</organism>
<feature type="region of interest" description="Disordered" evidence="1">
    <location>
        <begin position="19"/>
        <end position="50"/>
    </location>
</feature>
<evidence type="ECO:0000313" key="3">
    <source>
        <dbReference type="Proteomes" id="UP001164286"/>
    </source>
</evidence>
<feature type="compositionally biased region" description="Basic and acidic residues" evidence="1">
    <location>
        <begin position="468"/>
        <end position="479"/>
    </location>
</feature>
<protein>
    <submittedName>
        <fullName evidence="2">Uncharacterized protein</fullName>
    </submittedName>
</protein>
<feature type="compositionally biased region" description="Low complexity" evidence="1">
    <location>
        <begin position="240"/>
        <end position="251"/>
    </location>
</feature>
<feature type="compositionally biased region" description="Polar residues" evidence="1">
    <location>
        <begin position="343"/>
        <end position="362"/>
    </location>
</feature>
<evidence type="ECO:0000256" key="1">
    <source>
        <dbReference type="SAM" id="MobiDB-lite"/>
    </source>
</evidence>
<feature type="compositionally biased region" description="Acidic residues" evidence="1">
    <location>
        <begin position="791"/>
        <end position="808"/>
    </location>
</feature>
<feature type="compositionally biased region" description="Polar residues" evidence="1">
    <location>
        <begin position="180"/>
        <end position="201"/>
    </location>
</feature>
<accession>A0AA38H751</accession>
<name>A0AA38H751_9TREE</name>
<feature type="compositionally biased region" description="Low complexity" evidence="1">
    <location>
        <begin position="577"/>
        <end position="605"/>
    </location>
</feature>
<feature type="compositionally biased region" description="Low complexity" evidence="1">
    <location>
        <begin position="164"/>
        <end position="179"/>
    </location>
</feature>
<feature type="region of interest" description="Disordered" evidence="1">
    <location>
        <begin position="762"/>
        <end position="828"/>
    </location>
</feature>
<comment type="caution">
    <text evidence="2">The sequence shown here is derived from an EMBL/GenBank/DDBJ whole genome shotgun (WGS) entry which is preliminary data.</text>
</comment>
<gene>
    <name evidence="2" type="ORF">MKK02DRAFT_38220</name>
</gene>
<evidence type="ECO:0000313" key="2">
    <source>
        <dbReference type="EMBL" id="KAI9633564.1"/>
    </source>
</evidence>
<dbReference type="RefSeq" id="XP_052943341.1">
    <property type="nucleotide sequence ID" value="XM_053089994.1"/>
</dbReference>
<proteinExistence type="predicted"/>
<feature type="region of interest" description="Disordered" evidence="1">
    <location>
        <begin position="120"/>
        <end position="518"/>
    </location>
</feature>
<reference evidence="2" key="1">
    <citation type="journal article" date="2022" name="G3 (Bethesda)">
        <title>High quality genome of the basidiomycete yeast Dioszegia hungarica PDD-24b-2 isolated from cloud water.</title>
        <authorList>
            <person name="Jarrige D."/>
            <person name="Haridas S."/>
            <person name="Bleykasten-Grosshans C."/>
            <person name="Joly M."/>
            <person name="Nadalig T."/>
            <person name="Sancelme M."/>
            <person name="Vuilleumier S."/>
            <person name="Grigoriev I.V."/>
            <person name="Amato P."/>
            <person name="Bringel F."/>
        </authorList>
    </citation>
    <scope>NUCLEOTIDE SEQUENCE</scope>
    <source>
        <strain evidence="2">PDD-24b-2</strain>
    </source>
</reference>
<dbReference type="Proteomes" id="UP001164286">
    <property type="component" value="Unassembled WGS sequence"/>
</dbReference>
<feature type="compositionally biased region" description="Basic and acidic residues" evidence="1">
    <location>
        <begin position="415"/>
        <end position="443"/>
    </location>
</feature>
<dbReference type="AlphaFoldDB" id="A0AA38H751"/>
<feature type="compositionally biased region" description="Basic and acidic residues" evidence="1">
    <location>
        <begin position="388"/>
        <end position="397"/>
    </location>
</feature>
<feature type="region of interest" description="Disordered" evidence="1">
    <location>
        <begin position="66"/>
        <end position="104"/>
    </location>
</feature>
<sequence>MSRRREAAELARVLHLSTQQARVVAETGPHTLSSPHGTGKGGSTMDSREMEIRALEPGMMVDQGMGVDPRMIMRPPGSSANAAGSKEASSSQSGNGTGSGEAGRSTIDQAVSTVPMSDTSNIQAFTPSESTSAPNNNLIPESSDMQLPPPGQPAVQTPASTGPADASSAAKGDSAGSTSQSRPLFSPTQGSRKNAEPTPQRNPADVEVSPPRPIVKHQYSRIAPPVDETITPAPLANAGSSSRPYQLSSSPDHPPVPAPVVAKPPRRSRALLEDSEDDVYDPSESVRPKKVAKKTPAAPKQSKKASKSAVATPVVQAVGAAAGINVPRENRGDSPDPLLIGPSKSSANVASRQMSSASNPSADTPAGGKKVSTSKAKPKAASTVSKGKGKEKEKELLPDTQEEMGPEGSKRVSSRVREKELKDEAEKLERRRKRAEEKARLAKEAAASVAAGEQPGSAGKLASSEEGEGSKADELEKSVEASAGPVDTPSTTTSPTVKAARPVNRKRILSSSPAPEDNVVAIMPGAEAVPVKSAAPAADTHVPPARAISVESVLTDKSAEAGPSKVTSTAKRPPPKKSATQTKKAAAAAKKAAGKAKAAAKAPAPKSREFIGSDDEEDGTEKGRAAAVEAEPEMEKEEDAAQAGPSNSKAPTEAEKVAPVPREPSPQPGRRAMPAMSASPEPPHSPYRPAGTSRPPLTAVPARVTNIASSSSPRHSPGPMSEKGTPLRPDGIKFKTERNDLASVLSKFPKSRFAGMSRRLKIAPLHSKIGPPKKELPPAPKKAEKRKKGDSDDDEDDEEDEEDDEDGEGGVKKKKSKEKGIEWYMMED</sequence>
<dbReference type="EMBL" id="JAKWFO010000008">
    <property type="protein sequence ID" value="KAI9633564.1"/>
    <property type="molecule type" value="Genomic_DNA"/>
</dbReference>